<accession>N1WVF4</accession>
<name>N1WVF4_9FLAO</name>
<reference evidence="1 2" key="1">
    <citation type="journal article" date="2014" name="Genome Biol. Evol.">
        <title>Extensive gene acquisition in the extremely psychrophilic bacterial species Psychroflexus torquis and the link to sea-ice ecosystem specialism.</title>
        <authorList>
            <person name="Feng S."/>
            <person name="Powell S.M."/>
            <person name="Wilson R."/>
            <person name="Bowman J.P."/>
        </authorList>
    </citation>
    <scope>NUCLEOTIDE SEQUENCE [LARGE SCALE GENOMIC DNA]</scope>
    <source>
        <strain evidence="1 2">ACAM 44</strain>
    </source>
</reference>
<dbReference type="AlphaFoldDB" id="N1WVF4"/>
<dbReference type="RefSeq" id="WP_003446326.1">
    <property type="nucleotide sequence ID" value="NZ_APLF01000044.1"/>
</dbReference>
<evidence type="ECO:0000313" key="1">
    <source>
        <dbReference type="EMBL" id="EMY79838.1"/>
    </source>
</evidence>
<comment type="caution">
    <text evidence="1">The sequence shown here is derived from an EMBL/GenBank/DDBJ whole genome shotgun (WGS) entry which is preliminary data.</text>
</comment>
<dbReference type="EMBL" id="APLF01000044">
    <property type="protein sequence ID" value="EMY79838.1"/>
    <property type="molecule type" value="Genomic_DNA"/>
</dbReference>
<protein>
    <submittedName>
        <fullName evidence="1">Uncharacterized protein</fullName>
    </submittedName>
</protein>
<gene>
    <name evidence="1" type="ORF">pgond44_14923</name>
</gene>
<organism evidence="1 2">
    <name type="scientific">Psychroflexus gondwanensis ACAM 44</name>
    <dbReference type="NCBI Taxonomy" id="1189619"/>
    <lineage>
        <taxon>Bacteria</taxon>
        <taxon>Pseudomonadati</taxon>
        <taxon>Bacteroidota</taxon>
        <taxon>Flavobacteriia</taxon>
        <taxon>Flavobacteriales</taxon>
        <taxon>Flavobacteriaceae</taxon>
        <taxon>Psychroflexus</taxon>
    </lineage>
</organism>
<evidence type="ECO:0000313" key="2">
    <source>
        <dbReference type="Proteomes" id="UP000012317"/>
    </source>
</evidence>
<proteinExistence type="predicted"/>
<sequence>MTSFTIQRKTAYFLWRLENKKVVKKGKWSKALVKRFALRGGTAFVVFKDIKISLVFFVSFLGDAKKKRE</sequence>
<keyword evidence="2" id="KW-1185">Reference proteome</keyword>
<dbReference type="Proteomes" id="UP000012317">
    <property type="component" value="Unassembled WGS sequence"/>
</dbReference>